<dbReference type="OrthoDB" id="9812701at2"/>
<dbReference type="InterPro" id="IPR050366">
    <property type="entry name" value="BP-dependent_transpt_permease"/>
</dbReference>
<accession>A0A1W7A059</accession>
<feature type="transmembrane region" description="Helical" evidence="9">
    <location>
        <begin position="216"/>
        <end position="234"/>
    </location>
</feature>
<dbReference type="InterPro" id="IPR000515">
    <property type="entry name" value="MetI-like"/>
</dbReference>
<keyword evidence="8 9" id="KW-0472">Membrane</keyword>
<evidence type="ECO:0000256" key="7">
    <source>
        <dbReference type="ARBA" id="ARBA00022989"/>
    </source>
</evidence>
<dbReference type="SUPFAM" id="SSF161098">
    <property type="entry name" value="MetI-like"/>
    <property type="match status" value="1"/>
</dbReference>
<reference evidence="10 11" key="1">
    <citation type="submission" date="2017-05" db="EMBL/GenBank/DDBJ databases">
        <title>Full genome sequence of Pseudorhodoplanes sinuspersici.</title>
        <authorList>
            <person name="Dastgheib S.M.M."/>
            <person name="Shavandi M."/>
            <person name="Tirandaz H."/>
        </authorList>
    </citation>
    <scope>NUCLEOTIDE SEQUENCE [LARGE SCALE GENOMIC DNA]</scope>
    <source>
        <strain evidence="10 11">RIPI110</strain>
    </source>
</reference>
<keyword evidence="6" id="KW-0653">Protein transport</keyword>
<protein>
    <submittedName>
        <fullName evidence="10">ABC transporter permease</fullName>
    </submittedName>
</protein>
<organism evidence="10 11">
    <name type="scientific">Pseudorhodoplanes sinuspersici</name>
    <dbReference type="NCBI Taxonomy" id="1235591"/>
    <lineage>
        <taxon>Bacteria</taxon>
        <taxon>Pseudomonadati</taxon>
        <taxon>Pseudomonadota</taxon>
        <taxon>Alphaproteobacteria</taxon>
        <taxon>Hyphomicrobiales</taxon>
        <taxon>Pseudorhodoplanes</taxon>
    </lineage>
</organism>
<keyword evidence="11" id="KW-1185">Reference proteome</keyword>
<dbReference type="PANTHER" id="PTHR43386">
    <property type="entry name" value="OLIGOPEPTIDE TRANSPORT SYSTEM PERMEASE PROTEIN APPC"/>
    <property type="match status" value="1"/>
</dbReference>
<evidence type="ECO:0000313" key="11">
    <source>
        <dbReference type="Proteomes" id="UP000194137"/>
    </source>
</evidence>
<evidence type="ECO:0000256" key="3">
    <source>
        <dbReference type="ARBA" id="ARBA00022475"/>
    </source>
</evidence>
<keyword evidence="3" id="KW-1003">Cell membrane</keyword>
<evidence type="ECO:0000256" key="6">
    <source>
        <dbReference type="ARBA" id="ARBA00022927"/>
    </source>
</evidence>
<keyword evidence="5" id="KW-0571">Peptide transport</keyword>
<evidence type="ECO:0000313" key="10">
    <source>
        <dbReference type="EMBL" id="ARQ02948.1"/>
    </source>
</evidence>
<dbReference type="KEGG" id="psin:CAK95_13645"/>
<feature type="transmembrane region" description="Helical" evidence="9">
    <location>
        <begin position="269"/>
        <end position="288"/>
    </location>
</feature>
<dbReference type="GO" id="GO:0015833">
    <property type="term" value="P:peptide transport"/>
    <property type="evidence" value="ECO:0007669"/>
    <property type="project" value="UniProtKB-KW"/>
</dbReference>
<evidence type="ECO:0000256" key="4">
    <source>
        <dbReference type="ARBA" id="ARBA00022692"/>
    </source>
</evidence>
<dbReference type="Pfam" id="PF12911">
    <property type="entry name" value="OppC_N"/>
    <property type="match status" value="1"/>
</dbReference>
<dbReference type="InterPro" id="IPR025966">
    <property type="entry name" value="OppC_N"/>
</dbReference>
<name>A0A1W7A059_9HYPH</name>
<feature type="transmembrane region" description="Helical" evidence="9">
    <location>
        <begin position="33"/>
        <end position="55"/>
    </location>
</feature>
<dbReference type="Proteomes" id="UP000194137">
    <property type="component" value="Chromosome"/>
</dbReference>
<dbReference type="InterPro" id="IPR035906">
    <property type="entry name" value="MetI-like_sf"/>
</dbReference>
<evidence type="ECO:0000256" key="5">
    <source>
        <dbReference type="ARBA" id="ARBA00022856"/>
    </source>
</evidence>
<dbReference type="RefSeq" id="WP_086091402.1">
    <property type="nucleotide sequence ID" value="NZ_CP021112.1"/>
</dbReference>
<dbReference type="CDD" id="cd06261">
    <property type="entry name" value="TM_PBP2"/>
    <property type="match status" value="1"/>
</dbReference>
<dbReference type="EMBL" id="CP021112">
    <property type="protein sequence ID" value="ARQ02948.1"/>
    <property type="molecule type" value="Genomic_DNA"/>
</dbReference>
<dbReference type="Pfam" id="PF00528">
    <property type="entry name" value="BPD_transp_1"/>
    <property type="match status" value="1"/>
</dbReference>
<feature type="transmembrane region" description="Helical" evidence="9">
    <location>
        <begin position="163"/>
        <end position="181"/>
    </location>
</feature>
<evidence type="ECO:0000256" key="9">
    <source>
        <dbReference type="RuleBase" id="RU363032"/>
    </source>
</evidence>
<feature type="transmembrane region" description="Helical" evidence="9">
    <location>
        <begin position="136"/>
        <end position="157"/>
    </location>
</feature>
<dbReference type="GO" id="GO:0015031">
    <property type="term" value="P:protein transport"/>
    <property type="evidence" value="ECO:0007669"/>
    <property type="project" value="UniProtKB-KW"/>
</dbReference>
<comment type="similarity">
    <text evidence="9">Belongs to the binding-protein-dependent transport system permease family.</text>
</comment>
<gene>
    <name evidence="10" type="ORF">CAK95_13645</name>
</gene>
<feature type="transmembrane region" description="Helical" evidence="9">
    <location>
        <begin position="98"/>
        <end position="124"/>
    </location>
</feature>
<dbReference type="PROSITE" id="PS50928">
    <property type="entry name" value="ABC_TM1"/>
    <property type="match status" value="1"/>
</dbReference>
<dbReference type="AlphaFoldDB" id="A0A1W7A059"/>
<evidence type="ECO:0000256" key="1">
    <source>
        <dbReference type="ARBA" id="ARBA00004651"/>
    </source>
</evidence>
<evidence type="ECO:0000256" key="8">
    <source>
        <dbReference type="ARBA" id="ARBA00023136"/>
    </source>
</evidence>
<proteinExistence type="inferred from homology"/>
<dbReference type="GO" id="GO:0055085">
    <property type="term" value="P:transmembrane transport"/>
    <property type="evidence" value="ECO:0007669"/>
    <property type="project" value="InterPro"/>
</dbReference>
<keyword evidence="4 9" id="KW-0812">Transmembrane</keyword>
<dbReference type="PANTHER" id="PTHR43386:SF1">
    <property type="entry name" value="D,D-DIPEPTIDE TRANSPORT SYSTEM PERMEASE PROTEIN DDPC-RELATED"/>
    <property type="match status" value="1"/>
</dbReference>
<keyword evidence="7 9" id="KW-1133">Transmembrane helix</keyword>
<keyword evidence="2 9" id="KW-0813">Transport</keyword>
<dbReference type="GO" id="GO:0005886">
    <property type="term" value="C:plasma membrane"/>
    <property type="evidence" value="ECO:0007669"/>
    <property type="project" value="UniProtKB-SubCell"/>
</dbReference>
<dbReference type="STRING" id="1235591.CAK95_13645"/>
<evidence type="ECO:0000256" key="2">
    <source>
        <dbReference type="ARBA" id="ARBA00022448"/>
    </source>
</evidence>
<sequence>MSVITPDDIAAVATPVVRKPRGAIAEFIYQQPLGAVSFVIIVAMMFAGIFCEWVAPYDPLAIDFASILAPPSLEHWCGTDAFGRDICSRLIYGARTALVIGFFSSFIGSTLGAMLGVASAYFGGRIDNVIQRFMDILLAFPLIVLALVVVAALKRFVLGGVDVNLIFAIAIPIIPRVARVVRAAALSVRVMPYVDAARAAGYSNSRIIFRHMSPNVVAPYLIMLTAFIAQAILAEASLSFLGLGVAEPTAAWGLMLSGNAADFYREAPWMILFPGAAISLAVFAFNLFGDSLRDFLDPRFKS</sequence>
<comment type="subcellular location">
    <subcellularLocation>
        <location evidence="1 9">Cell membrane</location>
        <topology evidence="1 9">Multi-pass membrane protein</topology>
    </subcellularLocation>
</comment>
<dbReference type="Gene3D" id="1.10.3720.10">
    <property type="entry name" value="MetI-like"/>
    <property type="match status" value="1"/>
</dbReference>